<protein>
    <submittedName>
        <fullName evidence="1">Integrase</fullName>
    </submittedName>
</protein>
<dbReference type="InterPro" id="IPR012337">
    <property type="entry name" value="RNaseH-like_sf"/>
</dbReference>
<organism evidence="1">
    <name type="scientific">Human immunodeficiency virus type 1</name>
    <name type="common">HIV-1</name>
    <dbReference type="NCBI Taxonomy" id="11676"/>
    <lineage>
        <taxon>Viruses</taxon>
        <taxon>Riboviria</taxon>
        <taxon>Pararnavirae</taxon>
        <taxon>Artverviricota</taxon>
        <taxon>Revtraviricetes</taxon>
        <taxon>Ortervirales</taxon>
        <taxon>Retroviridae</taxon>
        <taxon>Orthoretrovirinae</taxon>
        <taxon>Lentivirus</taxon>
        <taxon>Lentivirus humimdef1</taxon>
    </lineage>
</organism>
<proteinExistence type="predicted"/>
<gene>
    <name evidence="1" type="primary">pol</name>
</gene>
<feature type="non-terminal residue" evidence="1">
    <location>
        <position position="1"/>
    </location>
</feature>
<name>Q3S8K1_HV1</name>
<feature type="non-terminal residue" evidence="1">
    <location>
        <position position="83"/>
    </location>
</feature>
<evidence type="ECO:0000313" key="1">
    <source>
        <dbReference type="EMBL" id="AAZ94968.1"/>
    </source>
</evidence>
<organismHost>
    <name type="scientific">Homo sapiens</name>
    <name type="common">Human</name>
    <dbReference type="NCBI Taxonomy" id="9606"/>
</organismHost>
<dbReference type="EMBL" id="DQ149275">
    <property type="protein sequence ID" value="AAZ94968.1"/>
    <property type="molecule type" value="Genomic_DNA"/>
</dbReference>
<dbReference type="SUPFAM" id="SSF53098">
    <property type="entry name" value="Ribonuclease H-like"/>
    <property type="match status" value="1"/>
</dbReference>
<accession>Q3S8K1</accession>
<reference evidence="1" key="1">
    <citation type="submission" date="2005-07" db="EMBL/GenBank/DDBJ databases">
        <title>Genetic Diversity of HIV-1 in Northern Kenya.</title>
        <authorList>
            <person name="Khamadi S.A."/>
            <person name="Ochieng W."/>
            <person name="Lihana R.W."/>
            <person name="Kiptoo M.K."/>
            <person name="Kinyua J.G."/>
            <person name="Lagat N."/>
            <person name="Muriuki J."/>
            <person name="Mwangi J."/>
            <person name="Pelle R."/>
            <person name="Muigai A."/>
            <person name="Carter J."/>
            <person name="Yamada R."/>
            <person name="Mpoke S."/>
        </authorList>
    </citation>
    <scope>NUCLEOTIDE SEQUENCE</scope>
    <source>
        <strain evidence="1">MYDH062</strain>
    </source>
</reference>
<sequence length="83" mass="9422">PYGPSKQKLSHQRQDKKQHILYCNSQEDGQSKSYIQYNGSNFTSATVKAACSVGHVSNRQFRNFLQSPKSRVVVESMKSRINS</sequence>